<dbReference type="EMBL" id="AKWY02000020">
    <property type="protein sequence ID" value="EQA71660.1"/>
    <property type="molecule type" value="Genomic_DNA"/>
</dbReference>
<sequence length="65" mass="7678">METTLTLGELIELRMLVGFRISQLQYEIEFFEKEQRCLGMVECHKRDIITIESIKSKLEKMEVVA</sequence>
<evidence type="ECO:0000313" key="1">
    <source>
        <dbReference type="EMBL" id="EQA71660.1"/>
    </source>
</evidence>
<reference evidence="1 2" key="1">
    <citation type="submission" date="2013-05" db="EMBL/GenBank/DDBJ databases">
        <authorList>
            <person name="Harkins D.M."/>
            <person name="Durkin A.S."/>
            <person name="Brinkac L.M."/>
            <person name="Haft D.H."/>
            <person name="Selengut J.D."/>
            <person name="Sanka R."/>
            <person name="DePew J."/>
            <person name="Purushe J."/>
            <person name="Hartskeerl R.A."/>
            <person name="Ahmed A."/>
            <person name="van der Linden H."/>
            <person name="Goris M.G.A."/>
            <person name="Vinetz J.M."/>
            <person name="Sutton G.G."/>
            <person name="Nierman W.C."/>
            <person name="Fouts D.E."/>
        </authorList>
    </citation>
    <scope>NUCLEOTIDE SEQUENCE [LARGE SCALE GENOMIC DNA]</scope>
    <source>
        <strain evidence="1 2">CZ214</strain>
    </source>
</reference>
<dbReference type="GeneID" id="23201978"/>
<dbReference type="AlphaFoldDB" id="T0FQ19"/>
<comment type="caution">
    <text evidence="1">The sequence shown here is derived from an EMBL/GenBank/DDBJ whole genome shotgun (WGS) entry which is preliminary data.</text>
</comment>
<protein>
    <submittedName>
        <fullName evidence="1">Uncharacterized protein</fullName>
    </submittedName>
</protein>
<accession>T0FQ19</accession>
<evidence type="ECO:0000313" key="2">
    <source>
        <dbReference type="Proteomes" id="UP000015442"/>
    </source>
</evidence>
<dbReference type="Proteomes" id="UP000015442">
    <property type="component" value="Unassembled WGS sequence"/>
</dbReference>
<organism evidence="1 2">
    <name type="scientific">Leptospira noguchii serovar Panama str. CZ214</name>
    <dbReference type="NCBI Taxonomy" id="1001595"/>
    <lineage>
        <taxon>Bacteria</taxon>
        <taxon>Pseudomonadati</taxon>
        <taxon>Spirochaetota</taxon>
        <taxon>Spirochaetia</taxon>
        <taxon>Leptospirales</taxon>
        <taxon>Leptospiraceae</taxon>
        <taxon>Leptospira</taxon>
    </lineage>
</organism>
<dbReference type="RefSeq" id="WP_017213366.1">
    <property type="nucleotide sequence ID" value="NZ_AKWY02000020.1"/>
</dbReference>
<gene>
    <name evidence="1" type="ORF">LEP1GSC059_1105</name>
</gene>
<proteinExistence type="predicted"/>
<name>T0FQ19_9LEPT</name>